<evidence type="ECO:0000313" key="4">
    <source>
        <dbReference type="EMBL" id="OTA20439.1"/>
    </source>
</evidence>
<evidence type="ECO:0000259" key="3">
    <source>
        <dbReference type="PROSITE" id="PS51186"/>
    </source>
</evidence>
<organism evidence="4 5">
    <name type="scientific">Xenorhabdus beddingii</name>
    <dbReference type="NCBI Taxonomy" id="40578"/>
    <lineage>
        <taxon>Bacteria</taxon>
        <taxon>Pseudomonadati</taxon>
        <taxon>Pseudomonadota</taxon>
        <taxon>Gammaproteobacteria</taxon>
        <taxon>Enterobacterales</taxon>
        <taxon>Morganellaceae</taxon>
        <taxon>Xenorhabdus</taxon>
    </lineage>
</organism>
<dbReference type="Gene3D" id="3.40.630.30">
    <property type="match status" value="1"/>
</dbReference>
<reference evidence="4 5" key="1">
    <citation type="submission" date="2017-01" db="EMBL/GenBank/DDBJ databases">
        <title>Deconstructing symbiosis and pathogenesis requirements using a combined genomic-metabolomic approach.</title>
        <authorList>
            <person name="Tobias N.J."/>
            <person name="Wolff H."/>
            <person name="Djahanschiri B."/>
            <person name="Ebersberger I."/>
            <person name="Bode H.B."/>
        </authorList>
    </citation>
    <scope>NUCLEOTIDE SEQUENCE [LARGE SCALE GENOMIC DNA]</scope>
    <source>
        <strain evidence="4 5">DSM 4764</strain>
    </source>
</reference>
<gene>
    <name evidence="4" type="ORF">Xbed_01469</name>
</gene>
<comment type="caution">
    <text evidence="4">The sequence shown here is derived from an EMBL/GenBank/DDBJ whole genome shotgun (WGS) entry which is preliminary data.</text>
</comment>
<evidence type="ECO:0000256" key="1">
    <source>
        <dbReference type="ARBA" id="ARBA00022679"/>
    </source>
</evidence>
<protein>
    <submittedName>
        <fullName evidence="4">Acetyltransferase</fullName>
    </submittedName>
</protein>
<dbReference type="PANTHER" id="PTHR43800:SF1">
    <property type="entry name" value="PEPTIDYL-LYSINE N-ACETYLTRANSFERASE YJAB"/>
    <property type="match status" value="1"/>
</dbReference>
<dbReference type="PANTHER" id="PTHR43800">
    <property type="entry name" value="PEPTIDYL-LYSINE N-ACETYLTRANSFERASE YJAB"/>
    <property type="match status" value="1"/>
</dbReference>
<dbReference type="AlphaFoldDB" id="A0A1Y2SN87"/>
<dbReference type="CDD" id="cd04301">
    <property type="entry name" value="NAT_SF"/>
    <property type="match status" value="1"/>
</dbReference>
<sequence length="179" mass="20447">MFSIRLTQDTDASQLLAIEYSAAKLFSFIPELAWIANGHVQTEQQHWDYISQGNSWVAINECSQPVGFILAKPLDNGLHIMELSVHEGWQRKGIGKALVEKVVQVAEQRYLQAVTLTTFREVSWNAPFYHSLGFNILDSQQITEPLRQILQSEIDYGFAEEQRCAMKRLISTPERCADF</sequence>
<keyword evidence="1 4" id="KW-0808">Transferase</keyword>
<dbReference type="Proteomes" id="UP000194204">
    <property type="component" value="Unassembled WGS sequence"/>
</dbReference>
<dbReference type="InterPro" id="IPR000182">
    <property type="entry name" value="GNAT_dom"/>
</dbReference>
<keyword evidence="5" id="KW-1185">Reference proteome</keyword>
<keyword evidence="2" id="KW-0012">Acyltransferase</keyword>
<dbReference type="EMBL" id="MUBK01000009">
    <property type="protein sequence ID" value="OTA20439.1"/>
    <property type="molecule type" value="Genomic_DNA"/>
</dbReference>
<dbReference type="PROSITE" id="PS51186">
    <property type="entry name" value="GNAT"/>
    <property type="match status" value="1"/>
</dbReference>
<dbReference type="Pfam" id="PF00583">
    <property type="entry name" value="Acetyltransf_1"/>
    <property type="match status" value="1"/>
</dbReference>
<dbReference type="OrthoDB" id="572496at2"/>
<name>A0A1Y2SN87_9GAMM</name>
<feature type="domain" description="N-acetyltransferase" evidence="3">
    <location>
        <begin position="2"/>
        <end position="161"/>
    </location>
</feature>
<proteinExistence type="predicted"/>
<evidence type="ECO:0000256" key="2">
    <source>
        <dbReference type="ARBA" id="ARBA00023315"/>
    </source>
</evidence>
<dbReference type="SUPFAM" id="SSF55729">
    <property type="entry name" value="Acyl-CoA N-acyltransferases (Nat)"/>
    <property type="match status" value="1"/>
</dbReference>
<dbReference type="GO" id="GO:0016747">
    <property type="term" value="F:acyltransferase activity, transferring groups other than amino-acyl groups"/>
    <property type="evidence" value="ECO:0007669"/>
    <property type="project" value="InterPro"/>
</dbReference>
<dbReference type="InterPro" id="IPR016181">
    <property type="entry name" value="Acyl_CoA_acyltransferase"/>
</dbReference>
<dbReference type="STRING" id="40578.Xbed_01469"/>
<accession>A0A1Y2SN87</accession>
<dbReference type="RefSeq" id="WP_086112260.1">
    <property type="nucleotide sequence ID" value="NZ_CAWNHF010000200.1"/>
</dbReference>
<evidence type="ECO:0000313" key="5">
    <source>
        <dbReference type="Proteomes" id="UP000194204"/>
    </source>
</evidence>